<name>A0AA37SUX1_9BACT</name>
<sequence>MDLGAQIAKKLLQVNAIKLNPAQPFTWASGIKSPIYCDNRITLSYPDIRTFIKIKLSELSRQFDKFDTVAGVATAGIPHGALLADQLNLPFAYIRSKAKSHGRQNLIEGKIEEGARVLVVEDLISTGMSSLKAVDAVKETGAEVVGVIAIFSYDFPQAKEAFAKEGCPFKTLSSYPALLQQAVEQHYINEEQLAALEIWNQDPAKWAEKNT</sequence>
<dbReference type="Proteomes" id="UP001156666">
    <property type="component" value="Unassembled WGS sequence"/>
</dbReference>
<dbReference type="PANTHER" id="PTHR19278">
    <property type="entry name" value="OROTATE PHOSPHORIBOSYLTRANSFERASE"/>
    <property type="match status" value="1"/>
</dbReference>
<comment type="catalytic activity">
    <reaction evidence="6">
        <text>orotidine 5'-phosphate + diphosphate = orotate + 5-phospho-alpha-D-ribose 1-diphosphate</text>
        <dbReference type="Rhea" id="RHEA:10380"/>
        <dbReference type="ChEBI" id="CHEBI:30839"/>
        <dbReference type="ChEBI" id="CHEBI:33019"/>
        <dbReference type="ChEBI" id="CHEBI:57538"/>
        <dbReference type="ChEBI" id="CHEBI:58017"/>
        <dbReference type="EC" id="2.4.2.10"/>
    </reaction>
</comment>
<keyword evidence="9" id="KW-1185">Reference proteome</keyword>
<comment type="cofactor">
    <cofactor evidence="6">
        <name>Mg(2+)</name>
        <dbReference type="ChEBI" id="CHEBI:18420"/>
    </cofactor>
</comment>
<dbReference type="GO" id="GO:0000287">
    <property type="term" value="F:magnesium ion binding"/>
    <property type="evidence" value="ECO:0007669"/>
    <property type="project" value="UniProtKB-UniRule"/>
</dbReference>
<evidence type="ECO:0000256" key="3">
    <source>
        <dbReference type="ARBA" id="ARBA00022676"/>
    </source>
</evidence>
<proteinExistence type="inferred from homology"/>
<dbReference type="PANTHER" id="PTHR19278:SF9">
    <property type="entry name" value="URIDINE 5'-MONOPHOSPHATE SYNTHASE"/>
    <property type="match status" value="1"/>
</dbReference>
<evidence type="ECO:0000259" key="7">
    <source>
        <dbReference type="Pfam" id="PF00156"/>
    </source>
</evidence>
<dbReference type="InterPro" id="IPR000836">
    <property type="entry name" value="PRTase_dom"/>
</dbReference>
<dbReference type="InterPro" id="IPR004467">
    <property type="entry name" value="Or_phspho_trans_dom"/>
</dbReference>
<feature type="domain" description="Phosphoribosyltransferase" evidence="7">
    <location>
        <begin position="56"/>
        <end position="151"/>
    </location>
</feature>
<dbReference type="RefSeq" id="WP_235293566.1">
    <property type="nucleotide sequence ID" value="NZ_BSOH01000037.1"/>
</dbReference>
<gene>
    <name evidence="6 8" type="primary">pyrE</name>
    <name evidence="8" type="ORF">GCM10007940_46600</name>
</gene>
<dbReference type="EMBL" id="BSOH01000037">
    <property type="protein sequence ID" value="GLR20044.1"/>
    <property type="molecule type" value="Genomic_DNA"/>
</dbReference>
<dbReference type="GO" id="GO:0004588">
    <property type="term" value="F:orotate phosphoribosyltransferase activity"/>
    <property type="evidence" value="ECO:0007669"/>
    <property type="project" value="UniProtKB-UniRule"/>
</dbReference>
<feature type="binding site" evidence="6">
    <location>
        <position position="101"/>
    </location>
    <ligand>
        <name>5-phospho-alpha-D-ribose 1-diphosphate</name>
        <dbReference type="ChEBI" id="CHEBI:58017"/>
        <note>ligand shared between dimeric partners</note>
    </ligand>
</feature>
<evidence type="ECO:0000313" key="8">
    <source>
        <dbReference type="EMBL" id="GLR20044.1"/>
    </source>
</evidence>
<accession>A0AA37SUX1</accession>
<dbReference type="SUPFAM" id="SSF53271">
    <property type="entry name" value="PRTase-like"/>
    <property type="match status" value="1"/>
</dbReference>
<keyword evidence="6" id="KW-0460">Magnesium</keyword>
<dbReference type="NCBIfam" id="TIGR00336">
    <property type="entry name" value="pyrE"/>
    <property type="match status" value="1"/>
</dbReference>
<comment type="caution">
    <text evidence="6">Lacks conserved residue(s) required for the propagation of feature annotation.</text>
</comment>
<evidence type="ECO:0000256" key="1">
    <source>
        <dbReference type="ARBA" id="ARBA00004889"/>
    </source>
</evidence>
<feature type="binding site" evidence="6">
    <location>
        <position position="99"/>
    </location>
    <ligand>
        <name>5-phospho-alpha-D-ribose 1-diphosphate</name>
        <dbReference type="ChEBI" id="CHEBI:58017"/>
        <note>ligand shared between dimeric partners</note>
    </ligand>
</feature>
<feature type="binding site" evidence="6">
    <location>
        <position position="125"/>
    </location>
    <ligand>
        <name>orotate</name>
        <dbReference type="ChEBI" id="CHEBI:30839"/>
    </ligand>
</feature>
<comment type="caution">
    <text evidence="8">The sequence shown here is derived from an EMBL/GenBank/DDBJ whole genome shotgun (WGS) entry which is preliminary data.</text>
</comment>
<protein>
    <recommendedName>
        <fullName evidence="2 6">Orotate phosphoribosyltransferase</fullName>
        <shortName evidence="6">OPRT</shortName>
        <shortName evidence="6">OPRTase</shortName>
        <ecNumber evidence="2 6">2.4.2.10</ecNumber>
    </recommendedName>
</protein>
<evidence type="ECO:0000256" key="5">
    <source>
        <dbReference type="ARBA" id="ARBA00022975"/>
    </source>
</evidence>
<evidence type="ECO:0000313" key="9">
    <source>
        <dbReference type="Proteomes" id="UP001156666"/>
    </source>
</evidence>
<dbReference type="InterPro" id="IPR023031">
    <property type="entry name" value="OPRT"/>
</dbReference>
<evidence type="ECO:0000256" key="4">
    <source>
        <dbReference type="ARBA" id="ARBA00022679"/>
    </source>
</evidence>
<reference evidence="8" key="1">
    <citation type="journal article" date="2014" name="Int. J. Syst. Evol. Microbiol.">
        <title>Complete genome sequence of Corynebacterium casei LMG S-19264T (=DSM 44701T), isolated from a smear-ripened cheese.</title>
        <authorList>
            <consortium name="US DOE Joint Genome Institute (JGI-PGF)"/>
            <person name="Walter F."/>
            <person name="Albersmeier A."/>
            <person name="Kalinowski J."/>
            <person name="Ruckert C."/>
        </authorList>
    </citation>
    <scope>NUCLEOTIDE SEQUENCE</scope>
    <source>
        <strain evidence="8">NBRC 108769</strain>
    </source>
</reference>
<keyword evidence="5 6" id="KW-0665">Pyrimidine biosynthesis</keyword>
<comment type="function">
    <text evidence="6">Catalyzes the transfer of a ribosyl phosphate group from 5-phosphoribose 1-diphosphate to orotate, leading to the formation of orotidine monophosphate (OMP).</text>
</comment>
<organism evidence="8 9">
    <name type="scientific">Portibacter lacus</name>
    <dbReference type="NCBI Taxonomy" id="1099794"/>
    <lineage>
        <taxon>Bacteria</taxon>
        <taxon>Pseudomonadati</taxon>
        <taxon>Bacteroidota</taxon>
        <taxon>Saprospiria</taxon>
        <taxon>Saprospirales</taxon>
        <taxon>Haliscomenobacteraceae</taxon>
        <taxon>Portibacter</taxon>
    </lineage>
</organism>
<dbReference type="InterPro" id="IPR029057">
    <property type="entry name" value="PRTase-like"/>
</dbReference>
<keyword evidence="3 6" id="KW-0328">Glycosyltransferase</keyword>
<feature type="binding site" description="in other chain" evidence="6">
    <location>
        <begin position="121"/>
        <end position="129"/>
    </location>
    <ligand>
        <name>5-phospho-alpha-D-ribose 1-diphosphate</name>
        <dbReference type="ChEBI" id="CHEBI:58017"/>
        <note>ligand shared between dimeric partners</note>
    </ligand>
</feature>
<evidence type="ECO:0000256" key="2">
    <source>
        <dbReference type="ARBA" id="ARBA00011971"/>
    </source>
</evidence>
<dbReference type="GO" id="GO:0019856">
    <property type="term" value="P:pyrimidine nucleobase biosynthetic process"/>
    <property type="evidence" value="ECO:0007669"/>
    <property type="project" value="TreeGrafter"/>
</dbReference>
<dbReference type="EC" id="2.4.2.10" evidence="2 6"/>
<dbReference type="CDD" id="cd06223">
    <property type="entry name" value="PRTases_typeI"/>
    <property type="match status" value="1"/>
</dbReference>
<dbReference type="AlphaFoldDB" id="A0AA37SUX1"/>
<keyword evidence="4 6" id="KW-0808">Transferase</keyword>
<comment type="subunit">
    <text evidence="6">Homodimer.</text>
</comment>
<feature type="binding site" evidence="6">
    <location>
        <position position="95"/>
    </location>
    <ligand>
        <name>5-phospho-alpha-D-ribose 1-diphosphate</name>
        <dbReference type="ChEBI" id="CHEBI:58017"/>
        <note>ligand shared between dimeric partners</note>
    </ligand>
</feature>
<dbReference type="HAMAP" id="MF_01208">
    <property type="entry name" value="PyrE"/>
    <property type="match status" value="1"/>
</dbReference>
<dbReference type="GO" id="GO:0044205">
    <property type="term" value="P:'de novo' UMP biosynthetic process"/>
    <property type="evidence" value="ECO:0007669"/>
    <property type="project" value="UniProtKB-UniRule"/>
</dbReference>
<comment type="pathway">
    <text evidence="1 6">Pyrimidine metabolism; UMP biosynthesis via de novo pathway; UMP from orotate: step 1/2.</text>
</comment>
<comment type="similarity">
    <text evidence="6">Belongs to the purine/pyrimidine phosphoribosyltransferase family. PyrE subfamily.</text>
</comment>
<dbReference type="Gene3D" id="3.40.50.2020">
    <property type="match status" value="1"/>
</dbReference>
<reference evidence="8" key="2">
    <citation type="submission" date="2023-01" db="EMBL/GenBank/DDBJ databases">
        <title>Draft genome sequence of Portibacter lacus strain NBRC 108769.</title>
        <authorList>
            <person name="Sun Q."/>
            <person name="Mori K."/>
        </authorList>
    </citation>
    <scope>NUCLEOTIDE SEQUENCE</scope>
    <source>
        <strain evidence="8">NBRC 108769</strain>
    </source>
</reference>
<dbReference type="Pfam" id="PF00156">
    <property type="entry name" value="Pribosyltran"/>
    <property type="match status" value="1"/>
</dbReference>
<evidence type="ECO:0000256" key="6">
    <source>
        <dbReference type="HAMAP-Rule" id="MF_01208"/>
    </source>
</evidence>